<evidence type="ECO:0000256" key="3">
    <source>
        <dbReference type="SAM" id="SignalP"/>
    </source>
</evidence>
<feature type="transmembrane region" description="Helical" evidence="2">
    <location>
        <begin position="484"/>
        <end position="503"/>
    </location>
</feature>
<feature type="signal peptide" evidence="3">
    <location>
        <begin position="1"/>
        <end position="25"/>
    </location>
</feature>
<sequence length="700" mass="71791">MLRGAVAGIAVALTLFASADSPAHAETAAPVRHVVLVGVPGLRWSDVGPATTPHLWGLARRSAIGLLSIRTVGTLTCPGDGWATVSAGARSAAGPYCHRPVGVSPSGTGAVVEDIGPIRRRNAGFGVVGLLGDAVHRAGGRTAAVGTGAALAAADSHGRVDAYAPGVATLPAPEWWARSAATIVDAGAVAGPDRAAAAHRADAAVGTVLARLPADAEVLVAGIADDDRTPHLRVVLATGPASAGRYLGSDSTRRADMVILPDLTATMLARLGVPHPARLIGTPMLPDATRPAPLASAVRDLRAQDVAAQTDRGLIPRFFAAFVVGQLLLYGSAALALRRRWAGRRRARILALTRLTALVAAAVPVSTYLVNLMPWWRGGHPLPALVAGIAVADALIVAVAASGPWRRRVLGPGTVIAGGTAAVLGADLLTGSRLQLNSLMGYSPLVGGRYYGMGNIGFAVLATSTLLAAAGVAQWLEPRHGRRAAVTAVLAMTLTAALLDSWTTWGSDFGGLIAFVPGLATTALLVSGRRVGFLRLQLLRAAGMALVLGMAYLDHLRPPARQTHMGRFFGQLVDGDALPWLERKFTAMVRTFGNPTLLPIVVAAFLFLLLVLHRPGRAGTGGLRLAYDRAPMLRAGLSGAFVTAVVGGAVNDSGIAVPALALAVAVPLALAATVTALQTPEASEPPAPSSPRRNPQPADA</sequence>
<organism evidence="4 5">
    <name type="scientific">Actinoallomurus liliacearum</name>
    <dbReference type="NCBI Taxonomy" id="1080073"/>
    <lineage>
        <taxon>Bacteria</taxon>
        <taxon>Bacillati</taxon>
        <taxon>Actinomycetota</taxon>
        <taxon>Actinomycetes</taxon>
        <taxon>Streptosporangiales</taxon>
        <taxon>Thermomonosporaceae</taxon>
        <taxon>Actinoallomurus</taxon>
    </lineage>
</organism>
<keyword evidence="2" id="KW-0812">Transmembrane</keyword>
<name>A0ABP8TRM5_9ACTN</name>
<keyword evidence="2" id="KW-0472">Membrane</keyword>
<evidence type="ECO:0000313" key="5">
    <source>
        <dbReference type="Proteomes" id="UP001500212"/>
    </source>
</evidence>
<evidence type="ECO:0000313" key="4">
    <source>
        <dbReference type="EMBL" id="GAA4612185.1"/>
    </source>
</evidence>
<proteinExistence type="predicted"/>
<feature type="region of interest" description="Disordered" evidence="1">
    <location>
        <begin position="679"/>
        <end position="700"/>
    </location>
</feature>
<feature type="transmembrane region" description="Helical" evidence="2">
    <location>
        <begin position="450"/>
        <end position="472"/>
    </location>
</feature>
<feature type="compositionally biased region" description="Low complexity" evidence="1">
    <location>
        <begin position="690"/>
        <end position="700"/>
    </location>
</feature>
<feature type="transmembrane region" description="Helical" evidence="2">
    <location>
        <begin position="509"/>
        <end position="526"/>
    </location>
</feature>
<feature type="transmembrane region" description="Helical" evidence="2">
    <location>
        <begin position="656"/>
        <end position="677"/>
    </location>
</feature>
<feature type="transmembrane region" description="Helical" evidence="2">
    <location>
        <begin position="632"/>
        <end position="650"/>
    </location>
</feature>
<feature type="chain" id="PRO_5046495738" description="Phosphoglyceromutase" evidence="3">
    <location>
        <begin position="26"/>
        <end position="700"/>
    </location>
</feature>
<dbReference type="InterPro" id="IPR017850">
    <property type="entry name" value="Alkaline_phosphatase_core_sf"/>
</dbReference>
<evidence type="ECO:0008006" key="6">
    <source>
        <dbReference type="Google" id="ProtNLM"/>
    </source>
</evidence>
<protein>
    <recommendedName>
        <fullName evidence="6">Phosphoglyceromutase</fullName>
    </recommendedName>
</protein>
<reference evidence="5" key="1">
    <citation type="journal article" date="2019" name="Int. J. Syst. Evol. Microbiol.">
        <title>The Global Catalogue of Microorganisms (GCM) 10K type strain sequencing project: providing services to taxonomists for standard genome sequencing and annotation.</title>
        <authorList>
            <consortium name="The Broad Institute Genomics Platform"/>
            <consortium name="The Broad Institute Genome Sequencing Center for Infectious Disease"/>
            <person name="Wu L."/>
            <person name="Ma J."/>
        </authorList>
    </citation>
    <scope>NUCLEOTIDE SEQUENCE [LARGE SCALE GENOMIC DNA]</scope>
    <source>
        <strain evidence="5">JCM 17938</strain>
    </source>
</reference>
<dbReference type="RefSeq" id="WP_345359668.1">
    <property type="nucleotide sequence ID" value="NZ_BAABHJ010000020.1"/>
</dbReference>
<accession>A0ABP8TRM5</accession>
<dbReference type="EMBL" id="BAABHJ010000020">
    <property type="protein sequence ID" value="GAA4612185.1"/>
    <property type="molecule type" value="Genomic_DNA"/>
</dbReference>
<dbReference type="SUPFAM" id="SSF53649">
    <property type="entry name" value="Alkaline phosphatase-like"/>
    <property type="match status" value="1"/>
</dbReference>
<feature type="transmembrane region" description="Helical" evidence="2">
    <location>
        <begin position="349"/>
        <end position="370"/>
    </location>
</feature>
<dbReference type="Proteomes" id="UP001500212">
    <property type="component" value="Unassembled WGS sequence"/>
</dbReference>
<evidence type="ECO:0000256" key="2">
    <source>
        <dbReference type="SAM" id="Phobius"/>
    </source>
</evidence>
<feature type="transmembrane region" description="Helical" evidence="2">
    <location>
        <begin position="409"/>
        <end position="430"/>
    </location>
</feature>
<keyword evidence="3" id="KW-0732">Signal</keyword>
<keyword evidence="2" id="KW-1133">Transmembrane helix</keyword>
<dbReference type="Gene3D" id="3.40.720.10">
    <property type="entry name" value="Alkaline Phosphatase, subunit A"/>
    <property type="match status" value="1"/>
</dbReference>
<evidence type="ECO:0000256" key="1">
    <source>
        <dbReference type="SAM" id="MobiDB-lite"/>
    </source>
</evidence>
<feature type="transmembrane region" description="Helical" evidence="2">
    <location>
        <begin position="592"/>
        <end position="612"/>
    </location>
</feature>
<feature type="transmembrane region" description="Helical" evidence="2">
    <location>
        <begin position="382"/>
        <end position="402"/>
    </location>
</feature>
<feature type="transmembrane region" description="Helical" evidence="2">
    <location>
        <begin position="318"/>
        <end position="337"/>
    </location>
</feature>
<keyword evidence="5" id="KW-1185">Reference proteome</keyword>
<gene>
    <name evidence="4" type="ORF">GCM10023195_52050</name>
</gene>
<feature type="transmembrane region" description="Helical" evidence="2">
    <location>
        <begin position="533"/>
        <end position="553"/>
    </location>
</feature>
<comment type="caution">
    <text evidence="4">The sequence shown here is derived from an EMBL/GenBank/DDBJ whole genome shotgun (WGS) entry which is preliminary data.</text>
</comment>